<dbReference type="InterPro" id="IPR040521">
    <property type="entry name" value="KDZ"/>
</dbReference>
<evidence type="ECO:0000313" key="4">
    <source>
        <dbReference type="Proteomes" id="UP000636479"/>
    </source>
</evidence>
<organism evidence="3 4">
    <name type="scientific">Mycena indigotica</name>
    <dbReference type="NCBI Taxonomy" id="2126181"/>
    <lineage>
        <taxon>Eukaryota</taxon>
        <taxon>Fungi</taxon>
        <taxon>Dikarya</taxon>
        <taxon>Basidiomycota</taxon>
        <taxon>Agaricomycotina</taxon>
        <taxon>Agaricomycetes</taxon>
        <taxon>Agaricomycetidae</taxon>
        <taxon>Agaricales</taxon>
        <taxon>Marasmiineae</taxon>
        <taxon>Mycenaceae</taxon>
        <taxon>Mycena</taxon>
    </lineage>
</organism>
<protein>
    <submittedName>
        <fullName evidence="3">CxC2 domain-containing protein</fullName>
    </submittedName>
</protein>
<dbReference type="PANTHER" id="PTHR33104">
    <property type="entry name" value="SI:DKEY-29D5.2"/>
    <property type="match status" value="1"/>
</dbReference>
<name>A0A8H6WBK4_9AGAR</name>
<dbReference type="GeneID" id="59342248"/>
<dbReference type="Pfam" id="PF18758">
    <property type="entry name" value="KDZ"/>
    <property type="match status" value="1"/>
</dbReference>
<dbReference type="EMBL" id="JACAZF010000002">
    <property type="protein sequence ID" value="KAF7312719.1"/>
    <property type="molecule type" value="Genomic_DNA"/>
</dbReference>
<dbReference type="InterPro" id="IPR041457">
    <property type="entry name" value="CxC2_KDZ-assoc"/>
</dbReference>
<sequence length="926" mass="103228">MASSRPKSTFTFETSVANPSADQGFHYRSDGRAIPSVSNVASTKRARLDSCEESEDPYVDWVPANTTDTEYASLASTFTAHSVYEYFIEDSEVTKRKRYTSSDDPMKLWRQDKHVFLDHLVRQDGLGNHLAQPQCALCHAPCLGCLEESHRRQPLHRVKEWNGSYWTRVALHQQHAKDFSPSSLQFVYQLGHGGEPCIRPASSEPQTMVVLDVGGVFTCRVRFCGCERALGQDPIAQLMNNGWYPATTIDPATCATFEALEDFRLSSVVGNISAHDYVGKLERLTDPTLLGTTPDRYKAFGRMSRQYSFLKRAKRAGVAHDMSTMDEVPPGGIAVPCWACPSVGFNLPEGWETCSKDDEFLYSLLLALDANFRLKNRIRTNEKHDPSLGPGWGYFVESDAYKEHLRDYVAEADVSTCIAFAALMQKDTRLTTGLRVSGVGGCVCARHGVVRAQGLGDLQKGERYANMDYILLHALGDTRVKRLVLSYDIACQWKQRLVFRVSDMACSAGFLPDLSNFTLQFALPVWHAAAHEVNCQAAMSLSHAHGVGRTDGEGIERTWAILNPISFATKEMGEGNRHDSIEDKVDHINFEKNVGQGDALGRKLIIAVAERDTQIAEFVDIDRGLEPDLRRQWRSMVTNWVADNSYPNPYVMQGGKDAGPSEAQVAADLKKAELEDLRQGREGVYEGRMTATAFIKGLLQLEDQKRRIRHEVRGKSALTADRASQIDELRATFFKKLKNVQQEQEVYMPGVSSLRAAEEERRDSELPPSKAEDTKLWLPSDLTEVQRVWACKRGLAEVEAKLREAQCGDALVKIRGHLYTKTHLIHTRNATSVGQVAIRAPAHSSTVLEIESTGSAAPHLKQLTKSDLHVRTETESDARARIRLGRLGASRRGRNEPSSLAAEERSAGVSWIWNTVRPEDDEKGAT</sequence>
<feature type="compositionally biased region" description="Basic and acidic residues" evidence="1">
    <location>
        <begin position="756"/>
        <end position="773"/>
    </location>
</feature>
<accession>A0A8H6WBK4</accession>
<feature type="region of interest" description="Disordered" evidence="1">
    <location>
        <begin position="754"/>
        <end position="773"/>
    </location>
</feature>
<evidence type="ECO:0000256" key="1">
    <source>
        <dbReference type="SAM" id="MobiDB-lite"/>
    </source>
</evidence>
<evidence type="ECO:0000259" key="2">
    <source>
        <dbReference type="Pfam" id="PF18803"/>
    </source>
</evidence>
<feature type="domain" description="CxC2-like cysteine cluster KDZ transposase-associated" evidence="2">
    <location>
        <begin position="183"/>
        <end position="288"/>
    </location>
</feature>
<proteinExistence type="predicted"/>
<dbReference type="Pfam" id="PF18803">
    <property type="entry name" value="CxC2"/>
    <property type="match status" value="1"/>
</dbReference>
<dbReference type="Proteomes" id="UP000636479">
    <property type="component" value="Unassembled WGS sequence"/>
</dbReference>
<dbReference type="OrthoDB" id="2804062at2759"/>
<evidence type="ECO:0000313" key="3">
    <source>
        <dbReference type="EMBL" id="KAF7312719.1"/>
    </source>
</evidence>
<dbReference type="AlphaFoldDB" id="A0A8H6WBK4"/>
<gene>
    <name evidence="3" type="ORF">MIND_00286700</name>
</gene>
<keyword evidence="4" id="KW-1185">Reference proteome</keyword>
<dbReference type="PANTHER" id="PTHR33104:SF2">
    <property type="entry name" value="CXC3 LIKE CYSTEINE CLUSTER DOMAIN-CONTAINING PROTEIN"/>
    <property type="match status" value="1"/>
</dbReference>
<comment type="caution">
    <text evidence="3">The sequence shown here is derived from an EMBL/GenBank/DDBJ whole genome shotgun (WGS) entry which is preliminary data.</text>
</comment>
<reference evidence="3" key="1">
    <citation type="submission" date="2020-05" db="EMBL/GenBank/DDBJ databases">
        <title>Mycena genomes resolve the evolution of fungal bioluminescence.</title>
        <authorList>
            <person name="Tsai I.J."/>
        </authorList>
    </citation>
    <scope>NUCLEOTIDE SEQUENCE</scope>
    <source>
        <strain evidence="3">171206Taipei</strain>
    </source>
</reference>
<dbReference type="RefSeq" id="XP_037224827.1">
    <property type="nucleotide sequence ID" value="XM_037359732.1"/>
</dbReference>